<comment type="function">
    <text evidence="1">Accessory subunit of the mitochondrial membrane respiratory chain NADH dehydrogenase (Complex I), that is believed not to be involved in catalysis. Complex I functions in the transfer of electrons from NADH to the respiratory chain. The immediate electron acceptor for the enzyme is believed to be ubiquinone.</text>
</comment>
<evidence type="ECO:0000256" key="5">
    <source>
        <dbReference type="ARBA" id="ARBA00016383"/>
    </source>
</evidence>
<dbReference type="OrthoDB" id="10063829at2759"/>
<accession>A0A482X692</accession>
<keyword evidence="6" id="KW-0813">Transport</keyword>
<dbReference type="AlphaFoldDB" id="A0A482X692"/>
<gene>
    <name evidence="16" type="ORF">LSTR_LSTR000008</name>
</gene>
<keyword evidence="17" id="KW-1185">Reference proteome</keyword>
<evidence type="ECO:0000313" key="16">
    <source>
        <dbReference type="EMBL" id="RZF41294.1"/>
    </source>
</evidence>
<keyword evidence="7" id="KW-0679">Respiratory chain</keyword>
<evidence type="ECO:0000256" key="4">
    <source>
        <dbReference type="ARBA" id="ARBA00011533"/>
    </source>
</evidence>
<dbReference type="PANTHER" id="PTHR12485">
    <property type="entry name" value="NADH-UBIQUINONE OXIDOREDUCTASE SUBUNIT B"/>
    <property type="match status" value="1"/>
</dbReference>
<evidence type="ECO:0000256" key="3">
    <source>
        <dbReference type="ARBA" id="ARBA00005482"/>
    </source>
</evidence>
<organism evidence="16 17">
    <name type="scientific">Laodelphax striatellus</name>
    <name type="common">Small brown planthopper</name>
    <name type="synonym">Delphax striatella</name>
    <dbReference type="NCBI Taxonomy" id="195883"/>
    <lineage>
        <taxon>Eukaryota</taxon>
        <taxon>Metazoa</taxon>
        <taxon>Ecdysozoa</taxon>
        <taxon>Arthropoda</taxon>
        <taxon>Hexapoda</taxon>
        <taxon>Insecta</taxon>
        <taxon>Pterygota</taxon>
        <taxon>Neoptera</taxon>
        <taxon>Paraneoptera</taxon>
        <taxon>Hemiptera</taxon>
        <taxon>Auchenorrhyncha</taxon>
        <taxon>Fulgoroidea</taxon>
        <taxon>Delphacidae</taxon>
        <taxon>Criomorphinae</taxon>
        <taxon>Laodelphax</taxon>
    </lineage>
</organism>
<evidence type="ECO:0000313" key="17">
    <source>
        <dbReference type="Proteomes" id="UP000291343"/>
    </source>
</evidence>
<evidence type="ECO:0000256" key="1">
    <source>
        <dbReference type="ARBA" id="ARBA00003195"/>
    </source>
</evidence>
<name>A0A482X692_LAOST</name>
<keyword evidence="8" id="KW-0999">Mitochondrion inner membrane</keyword>
<dbReference type="InterPro" id="IPR009947">
    <property type="entry name" value="NDUA7"/>
</dbReference>
<evidence type="ECO:0000256" key="7">
    <source>
        <dbReference type="ARBA" id="ARBA00022660"/>
    </source>
</evidence>
<dbReference type="SMR" id="A0A482X692"/>
<evidence type="ECO:0000256" key="15">
    <source>
        <dbReference type="SAM" id="MobiDB-lite"/>
    </source>
</evidence>
<keyword evidence="12" id="KW-0472">Membrane</keyword>
<keyword evidence="10" id="KW-0007">Acetylation</keyword>
<evidence type="ECO:0000256" key="12">
    <source>
        <dbReference type="ARBA" id="ARBA00023136"/>
    </source>
</evidence>
<comment type="subcellular location">
    <subcellularLocation>
        <location evidence="2">Mitochondrion inner membrane</location>
        <topology evidence="2">Peripheral membrane protein</topology>
        <orientation evidence="2">Matrix side</orientation>
    </subcellularLocation>
</comment>
<dbReference type="Proteomes" id="UP000291343">
    <property type="component" value="Unassembled WGS sequence"/>
</dbReference>
<evidence type="ECO:0000256" key="2">
    <source>
        <dbReference type="ARBA" id="ARBA00004443"/>
    </source>
</evidence>
<evidence type="ECO:0000256" key="9">
    <source>
        <dbReference type="ARBA" id="ARBA00022982"/>
    </source>
</evidence>
<feature type="region of interest" description="Disordered" evidence="15">
    <location>
        <begin position="114"/>
        <end position="139"/>
    </location>
</feature>
<dbReference type="STRING" id="195883.A0A482X692"/>
<comment type="caution">
    <text evidence="16">The sequence shown here is derived from an EMBL/GenBank/DDBJ whole genome shotgun (WGS) entry which is preliminary data.</text>
</comment>
<dbReference type="InParanoid" id="A0A482X692"/>
<evidence type="ECO:0000256" key="14">
    <source>
        <dbReference type="ARBA" id="ARBA00033401"/>
    </source>
</evidence>
<evidence type="ECO:0000256" key="13">
    <source>
        <dbReference type="ARBA" id="ARBA00030360"/>
    </source>
</evidence>
<dbReference type="GO" id="GO:0005743">
    <property type="term" value="C:mitochondrial inner membrane"/>
    <property type="evidence" value="ECO:0007669"/>
    <property type="project" value="UniProtKB-SubCell"/>
</dbReference>
<comment type="subunit">
    <text evidence="4">Complex I is composed of 45 different subunits.</text>
</comment>
<dbReference type="PANTHER" id="PTHR12485:SF1">
    <property type="entry name" value="NADH DEHYDROGENASE [UBIQUINONE] 1 ALPHA SUBCOMPLEX SUBUNIT 7"/>
    <property type="match status" value="1"/>
</dbReference>
<keyword evidence="11" id="KW-0496">Mitochondrion</keyword>
<evidence type="ECO:0000256" key="11">
    <source>
        <dbReference type="ARBA" id="ARBA00023128"/>
    </source>
</evidence>
<protein>
    <recommendedName>
        <fullName evidence="5">NADH dehydrogenase [ubiquinone] 1 alpha subcomplex subunit 7</fullName>
    </recommendedName>
    <alternativeName>
        <fullName evidence="14">Complex I-B14.5a</fullName>
    </alternativeName>
    <alternativeName>
        <fullName evidence="13">NADH-ubiquinone oxidoreductase subunit B14.5a</fullName>
    </alternativeName>
</protein>
<dbReference type="GO" id="GO:0006120">
    <property type="term" value="P:mitochondrial electron transport, NADH to ubiquinone"/>
    <property type="evidence" value="ECO:0007669"/>
    <property type="project" value="TreeGrafter"/>
</dbReference>
<evidence type="ECO:0000256" key="6">
    <source>
        <dbReference type="ARBA" id="ARBA00022448"/>
    </source>
</evidence>
<dbReference type="Pfam" id="PF07347">
    <property type="entry name" value="CI-B14_5a"/>
    <property type="match status" value="1"/>
</dbReference>
<comment type="similarity">
    <text evidence="3">Belongs to the complex I NDUFA7 subunit family.</text>
</comment>
<keyword evidence="9" id="KW-0249">Electron transport</keyword>
<sequence length="162" mass="18408">MIRMKLQKSLRSTVSRLLSKCKRGMTDMKSASMELKKSLAEPHRDVSWPLQRARVFFSGREYVSHLIFKDQVSSYSPALPSLPRTSKLSENFYCSRDARQEVVPPKIIYPEQYSAKPEQIESDSDSESTAKTPGPVYGDACVPCSYKKLHGKKDYGKPSIRI</sequence>
<evidence type="ECO:0000256" key="10">
    <source>
        <dbReference type="ARBA" id="ARBA00022990"/>
    </source>
</evidence>
<evidence type="ECO:0000256" key="8">
    <source>
        <dbReference type="ARBA" id="ARBA00022792"/>
    </source>
</evidence>
<proteinExistence type="inferred from homology"/>
<dbReference type="EMBL" id="QKKF02016774">
    <property type="protein sequence ID" value="RZF41294.1"/>
    <property type="molecule type" value="Genomic_DNA"/>
</dbReference>
<reference evidence="16 17" key="1">
    <citation type="journal article" date="2017" name="Gigascience">
        <title>Genome sequence of the small brown planthopper, Laodelphax striatellus.</title>
        <authorList>
            <person name="Zhu J."/>
            <person name="Jiang F."/>
            <person name="Wang X."/>
            <person name="Yang P."/>
            <person name="Bao Y."/>
            <person name="Zhao W."/>
            <person name="Wang W."/>
            <person name="Lu H."/>
            <person name="Wang Q."/>
            <person name="Cui N."/>
            <person name="Li J."/>
            <person name="Chen X."/>
            <person name="Luo L."/>
            <person name="Yu J."/>
            <person name="Kang L."/>
            <person name="Cui F."/>
        </authorList>
    </citation>
    <scope>NUCLEOTIDE SEQUENCE [LARGE SCALE GENOMIC DNA]</scope>
    <source>
        <strain evidence="16">Lst14</strain>
    </source>
</reference>